<evidence type="ECO:0000256" key="2">
    <source>
        <dbReference type="ARBA" id="ARBA00005466"/>
    </source>
</evidence>
<dbReference type="InterPro" id="IPR036318">
    <property type="entry name" value="FAD-bd_PCMH-like_sf"/>
</dbReference>
<keyword evidence="5" id="KW-0560">Oxidoreductase</keyword>
<evidence type="ECO:0000313" key="8">
    <source>
        <dbReference type="Proteomes" id="UP001465976"/>
    </source>
</evidence>
<dbReference type="InterPro" id="IPR050416">
    <property type="entry name" value="FAD-linked_Oxidoreductase"/>
</dbReference>
<keyword evidence="8" id="KW-1185">Reference proteome</keyword>
<protein>
    <recommendedName>
        <fullName evidence="6">FAD-binding PCMH-type domain-containing protein</fullName>
    </recommendedName>
</protein>
<dbReference type="Proteomes" id="UP001465976">
    <property type="component" value="Unassembled WGS sequence"/>
</dbReference>
<sequence length="505" mass="57220">MSEFELYRKSFQGDLVLPGDPDYFQAIERWAVNSVRKARIVAFVKTDDDITLSIRYARNANLSLAIRGGGHSNVGASSAEDGLVIDLSRYFRRVSVDAHSKLAFVEGGAVWKDVDEAVIEHGLAVVGGTVNHTGVAGLTLGGGWGWLQGTHGLTVDNLHQVTLILADGSRVVANDTENTELFWALRGGGCNFGVCTEFVFRLRPQRRTLYAGVLLYPFTVLEDVVDVLNRWSRDVKQNEAAMVNFIKEEDMEVPMIAVVVVYNGSETEGRSNFRALLDLSEYLDIVPQDSAEQVIHNGCTLEPVEDTTSEIAFEKLNEMLNSRRVIMPGLSRFMRGFFNPECRLDVEKLRHYFEVLTELPCQERRLNINLFVEYVNPTKVQEVPDDAMALARHSLNNSVAMVAWSVDTPENTVLGRKAMWEVLNIFAPEKVWQPARLDTDATNESKFQFDEDQDHRMANRRSGKELYGEEKYRKLQKLKRKYDPDLLFNKWFTIEPEPNDNTNRA</sequence>
<dbReference type="PROSITE" id="PS51387">
    <property type="entry name" value="FAD_PCMH"/>
    <property type="match status" value="1"/>
</dbReference>
<keyword evidence="3" id="KW-0285">Flavoprotein</keyword>
<organism evidence="7 8">
    <name type="scientific">Marasmius crinis-equi</name>
    <dbReference type="NCBI Taxonomy" id="585013"/>
    <lineage>
        <taxon>Eukaryota</taxon>
        <taxon>Fungi</taxon>
        <taxon>Dikarya</taxon>
        <taxon>Basidiomycota</taxon>
        <taxon>Agaricomycotina</taxon>
        <taxon>Agaricomycetes</taxon>
        <taxon>Agaricomycetidae</taxon>
        <taxon>Agaricales</taxon>
        <taxon>Marasmiineae</taxon>
        <taxon>Marasmiaceae</taxon>
        <taxon>Marasmius</taxon>
    </lineage>
</organism>
<comment type="cofactor">
    <cofactor evidence="1">
        <name>FAD</name>
        <dbReference type="ChEBI" id="CHEBI:57692"/>
    </cofactor>
</comment>
<dbReference type="PANTHER" id="PTHR42973">
    <property type="entry name" value="BINDING OXIDOREDUCTASE, PUTATIVE (AFU_ORTHOLOGUE AFUA_1G17690)-RELATED"/>
    <property type="match status" value="1"/>
</dbReference>
<dbReference type="PANTHER" id="PTHR42973:SF39">
    <property type="entry name" value="FAD-BINDING PCMH-TYPE DOMAIN-CONTAINING PROTEIN"/>
    <property type="match status" value="1"/>
</dbReference>
<dbReference type="InterPro" id="IPR016166">
    <property type="entry name" value="FAD-bd_PCMH"/>
</dbReference>
<evidence type="ECO:0000256" key="5">
    <source>
        <dbReference type="ARBA" id="ARBA00023002"/>
    </source>
</evidence>
<dbReference type="InterPro" id="IPR016169">
    <property type="entry name" value="FAD-bd_PCMH_sub2"/>
</dbReference>
<dbReference type="Gene3D" id="3.30.465.10">
    <property type="match status" value="1"/>
</dbReference>
<proteinExistence type="inferred from homology"/>
<dbReference type="SUPFAM" id="SSF56176">
    <property type="entry name" value="FAD-binding/transporter-associated domain-like"/>
    <property type="match status" value="1"/>
</dbReference>
<name>A0ABR3FR04_9AGAR</name>
<dbReference type="Pfam" id="PF01565">
    <property type="entry name" value="FAD_binding_4"/>
    <property type="match status" value="1"/>
</dbReference>
<dbReference type="Gene3D" id="3.30.43.10">
    <property type="entry name" value="Uridine Diphospho-n-acetylenolpyruvylglucosamine Reductase, domain 2"/>
    <property type="match status" value="1"/>
</dbReference>
<evidence type="ECO:0000313" key="7">
    <source>
        <dbReference type="EMBL" id="KAL0577827.1"/>
    </source>
</evidence>
<dbReference type="EMBL" id="JBAHYK010000135">
    <property type="protein sequence ID" value="KAL0577827.1"/>
    <property type="molecule type" value="Genomic_DNA"/>
</dbReference>
<dbReference type="Gene3D" id="3.40.462.20">
    <property type="match status" value="1"/>
</dbReference>
<feature type="domain" description="FAD-binding PCMH-type" evidence="6">
    <location>
        <begin position="33"/>
        <end position="205"/>
    </location>
</feature>
<accession>A0ABR3FR04</accession>
<dbReference type="InterPro" id="IPR016167">
    <property type="entry name" value="FAD-bd_PCMH_sub1"/>
</dbReference>
<comment type="caution">
    <text evidence="7">The sequence shown here is derived from an EMBL/GenBank/DDBJ whole genome shotgun (WGS) entry which is preliminary data.</text>
</comment>
<evidence type="ECO:0000256" key="3">
    <source>
        <dbReference type="ARBA" id="ARBA00022630"/>
    </source>
</evidence>
<dbReference type="InterPro" id="IPR006094">
    <property type="entry name" value="Oxid_FAD_bind_N"/>
</dbReference>
<evidence type="ECO:0000259" key="6">
    <source>
        <dbReference type="PROSITE" id="PS51387"/>
    </source>
</evidence>
<evidence type="ECO:0000256" key="4">
    <source>
        <dbReference type="ARBA" id="ARBA00022827"/>
    </source>
</evidence>
<gene>
    <name evidence="7" type="ORF">V5O48_004155</name>
</gene>
<comment type="similarity">
    <text evidence="2">Belongs to the oxygen-dependent FAD-linked oxidoreductase family.</text>
</comment>
<evidence type="ECO:0000256" key="1">
    <source>
        <dbReference type="ARBA" id="ARBA00001974"/>
    </source>
</evidence>
<keyword evidence="4" id="KW-0274">FAD</keyword>
<reference evidence="7 8" key="1">
    <citation type="submission" date="2024-02" db="EMBL/GenBank/DDBJ databases">
        <title>A draft genome for the cacao thread blight pathogen Marasmius crinis-equi.</title>
        <authorList>
            <person name="Cohen S.P."/>
            <person name="Baruah I.K."/>
            <person name="Amoako-Attah I."/>
            <person name="Bukari Y."/>
            <person name="Meinhardt L.W."/>
            <person name="Bailey B.A."/>
        </authorList>
    </citation>
    <scope>NUCLEOTIDE SEQUENCE [LARGE SCALE GENOMIC DNA]</scope>
    <source>
        <strain evidence="7 8">GH-76</strain>
    </source>
</reference>